<keyword evidence="1" id="KW-0472">Membrane</keyword>
<dbReference type="AlphaFoldDB" id="A0A0F9JRS6"/>
<accession>A0A0F9JRS6</accession>
<evidence type="ECO:0000313" key="2">
    <source>
        <dbReference type="EMBL" id="KKM01688.1"/>
    </source>
</evidence>
<comment type="caution">
    <text evidence="2">The sequence shown here is derived from an EMBL/GenBank/DDBJ whole genome shotgun (WGS) entry which is preliminary data.</text>
</comment>
<name>A0A0F9JRS6_9ZZZZ</name>
<gene>
    <name evidence="2" type="ORF">LCGC14_1791950</name>
</gene>
<feature type="transmembrane region" description="Helical" evidence="1">
    <location>
        <begin position="65"/>
        <end position="86"/>
    </location>
</feature>
<feature type="transmembrane region" description="Helical" evidence="1">
    <location>
        <begin position="20"/>
        <end position="45"/>
    </location>
</feature>
<keyword evidence="1" id="KW-0812">Transmembrane</keyword>
<evidence type="ECO:0000256" key="1">
    <source>
        <dbReference type="SAM" id="Phobius"/>
    </source>
</evidence>
<dbReference type="EMBL" id="LAZR01017128">
    <property type="protein sequence ID" value="KKM01688.1"/>
    <property type="molecule type" value="Genomic_DNA"/>
</dbReference>
<sequence>MKKQKQRFLMKDLPESSSAILIWFSVLWPILILLVGVFIMIWSGVNECSGCSNLFENILYVLTSTWGWIGVVLTCVGVGGFIYRIVRAIINALRLKRLSIRFDSSKPDSIPFKSISRNKFDSIFGKESYMPLNEGIKKVTEWMKKEIK</sequence>
<protein>
    <submittedName>
        <fullName evidence="2">Uncharacterized protein</fullName>
    </submittedName>
</protein>
<reference evidence="2" key="1">
    <citation type="journal article" date="2015" name="Nature">
        <title>Complex archaea that bridge the gap between prokaryotes and eukaryotes.</title>
        <authorList>
            <person name="Spang A."/>
            <person name="Saw J.H."/>
            <person name="Jorgensen S.L."/>
            <person name="Zaremba-Niedzwiedzka K."/>
            <person name="Martijn J."/>
            <person name="Lind A.E."/>
            <person name="van Eijk R."/>
            <person name="Schleper C."/>
            <person name="Guy L."/>
            <person name="Ettema T.J."/>
        </authorList>
    </citation>
    <scope>NUCLEOTIDE SEQUENCE</scope>
</reference>
<keyword evidence="1" id="KW-1133">Transmembrane helix</keyword>
<proteinExistence type="predicted"/>
<organism evidence="2">
    <name type="scientific">marine sediment metagenome</name>
    <dbReference type="NCBI Taxonomy" id="412755"/>
    <lineage>
        <taxon>unclassified sequences</taxon>
        <taxon>metagenomes</taxon>
        <taxon>ecological metagenomes</taxon>
    </lineage>
</organism>